<evidence type="ECO:0000256" key="3">
    <source>
        <dbReference type="ARBA" id="ARBA00022448"/>
    </source>
</evidence>
<dbReference type="SMART" id="SM00382">
    <property type="entry name" value="AAA"/>
    <property type="match status" value="2"/>
</dbReference>
<evidence type="ECO:0000256" key="2">
    <source>
        <dbReference type="ARBA" id="ARBA00005417"/>
    </source>
</evidence>
<comment type="similarity">
    <text evidence="2">Belongs to the ABC transporter superfamily.</text>
</comment>
<dbReference type="InterPro" id="IPR017871">
    <property type="entry name" value="ABC_transporter-like_CS"/>
</dbReference>
<evidence type="ECO:0000259" key="8">
    <source>
        <dbReference type="PROSITE" id="PS50893"/>
    </source>
</evidence>
<dbReference type="Gene3D" id="3.40.50.300">
    <property type="entry name" value="P-loop containing nucleotide triphosphate hydrolases"/>
    <property type="match status" value="2"/>
</dbReference>
<name>A0A4Q9H281_9BURK</name>
<keyword evidence="5" id="KW-0547">Nucleotide-binding</keyword>
<dbReference type="GO" id="GO:0005886">
    <property type="term" value="C:plasma membrane"/>
    <property type="evidence" value="ECO:0007669"/>
    <property type="project" value="UniProtKB-SubCell"/>
</dbReference>
<sequence>MPTPTPTLRPVSLPVLQAHGLSVWSAAHCLMPPIDLALQAGEALCVIGESGAGKSLLLQAIMGLLPEGLRAEGNLLIQGQASSAADARGRRAQWGRQLSLLPQEPTRALDALRSVHQQLDAVHRWVAQLPASTRPSHNLDALKRARLTDACSLRPWQLSGGMAQRAATQLALAGGASLLLADEPSKGLDPEGIQALIVQLKALMDRGGSVVVVTHDLRLAQALPGQTMVMRHGQVVEHGATEQVLTQPRQAFTRQWLDAAPSRWPRPQPPAQAVQASGSATVLRAENLVITRGHRILRQGLNLQWRTGDRHVIQGPSGCGKSTLGDTLLGLLPPHRGRVLRATGLAPTAFQKLYQDPVQSFAPHQRLKHHLQEVARRHGTPWPQVLQWLDDCGVAEPMLDRPATQVSGGELQRVAVVRALCARPVFLFADEPTSRLDPVTQQSTCEMLHKALAPEGTATLWVTHDADLAHALSPSPLQWRLGAEASSVSQ</sequence>
<dbReference type="Proteomes" id="UP000292120">
    <property type="component" value="Unassembled WGS sequence"/>
</dbReference>
<dbReference type="RefSeq" id="WP_130967582.1">
    <property type="nucleotide sequence ID" value="NZ_SIXI01000003.1"/>
</dbReference>
<comment type="caution">
    <text evidence="9">The sequence shown here is derived from an EMBL/GenBank/DDBJ whole genome shotgun (WGS) entry which is preliminary data.</text>
</comment>
<dbReference type="GO" id="GO:0016887">
    <property type="term" value="F:ATP hydrolysis activity"/>
    <property type="evidence" value="ECO:0007669"/>
    <property type="project" value="InterPro"/>
</dbReference>
<keyword evidence="6 9" id="KW-0067">ATP-binding</keyword>
<dbReference type="InterPro" id="IPR003439">
    <property type="entry name" value="ABC_transporter-like_ATP-bd"/>
</dbReference>
<dbReference type="Pfam" id="PF00005">
    <property type="entry name" value="ABC_tran"/>
    <property type="match status" value="2"/>
</dbReference>
<evidence type="ECO:0000256" key="5">
    <source>
        <dbReference type="ARBA" id="ARBA00022741"/>
    </source>
</evidence>
<dbReference type="AlphaFoldDB" id="A0A4Q9H281"/>
<dbReference type="InterPro" id="IPR050388">
    <property type="entry name" value="ABC_Ni/Peptide_Import"/>
</dbReference>
<evidence type="ECO:0000256" key="1">
    <source>
        <dbReference type="ARBA" id="ARBA00004417"/>
    </source>
</evidence>
<comment type="subcellular location">
    <subcellularLocation>
        <location evidence="1">Cell inner membrane</location>
        <topology evidence="1">Peripheral membrane protein</topology>
    </subcellularLocation>
</comment>
<gene>
    <name evidence="9" type="ORF">EYS42_07960</name>
</gene>
<dbReference type="EMBL" id="SIXI01000003">
    <property type="protein sequence ID" value="TBO31177.1"/>
    <property type="molecule type" value="Genomic_DNA"/>
</dbReference>
<feature type="domain" description="ABC transporter" evidence="8">
    <location>
        <begin position="16"/>
        <end position="257"/>
    </location>
</feature>
<dbReference type="PANTHER" id="PTHR43297">
    <property type="entry name" value="OLIGOPEPTIDE TRANSPORT ATP-BINDING PROTEIN APPD"/>
    <property type="match status" value="1"/>
</dbReference>
<protein>
    <submittedName>
        <fullName evidence="9">ABC transporter ATP-binding protein</fullName>
    </submittedName>
</protein>
<dbReference type="InterPro" id="IPR003593">
    <property type="entry name" value="AAA+_ATPase"/>
</dbReference>
<evidence type="ECO:0000256" key="6">
    <source>
        <dbReference type="ARBA" id="ARBA00022840"/>
    </source>
</evidence>
<evidence type="ECO:0000256" key="7">
    <source>
        <dbReference type="ARBA" id="ARBA00023136"/>
    </source>
</evidence>
<dbReference type="OrthoDB" id="9784450at2"/>
<dbReference type="GO" id="GO:0005524">
    <property type="term" value="F:ATP binding"/>
    <property type="evidence" value="ECO:0007669"/>
    <property type="project" value="UniProtKB-KW"/>
</dbReference>
<reference evidence="9 10" key="1">
    <citation type="submission" date="2019-02" db="EMBL/GenBank/DDBJ databases">
        <title>Aquabacterium sp. strain KMB7.</title>
        <authorList>
            <person name="Chen W.-M."/>
        </authorList>
    </citation>
    <scope>NUCLEOTIDE SEQUENCE [LARGE SCALE GENOMIC DNA]</scope>
    <source>
        <strain evidence="9 10">KMB7</strain>
    </source>
</reference>
<dbReference type="PANTHER" id="PTHR43297:SF7">
    <property type="entry name" value="D,D-DIPEPTIDE TRANSPORT ATP-BINDING PROTEIN DDPD-RELATED"/>
    <property type="match status" value="1"/>
</dbReference>
<accession>A0A4Q9H281</accession>
<proteinExistence type="inferred from homology"/>
<evidence type="ECO:0000256" key="4">
    <source>
        <dbReference type="ARBA" id="ARBA00022475"/>
    </source>
</evidence>
<evidence type="ECO:0000313" key="9">
    <source>
        <dbReference type="EMBL" id="TBO31177.1"/>
    </source>
</evidence>
<evidence type="ECO:0000313" key="10">
    <source>
        <dbReference type="Proteomes" id="UP000292120"/>
    </source>
</evidence>
<dbReference type="PROSITE" id="PS50893">
    <property type="entry name" value="ABC_TRANSPORTER_2"/>
    <property type="match status" value="2"/>
</dbReference>
<feature type="domain" description="ABC transporter" evidence="8">
    <location>
        <begin position="283"/>
        <end position="490"/>
    </location>
</feature>
<keyword evidence="4" id="KW-1003">Cell membrane</keyword>
<organism evidence="9 10">
    <name type="scientific">Aquabacterium lacunae</name>
    <dbReference type="NCBI Taxonomy" id="2528630"/>
    <lineage>
        <taxon>Bacteria</taxon>
        <taxon>Pseudomonadati</taxon>
        <taxon>Pseudomonadota</taxon>
        <taxon>Betaproteobacteria</taxon>
        <taxon>Burkholderiales</taxon>
        <taxon>Aquabacterium</taxon>
    </lineage>
</organism>
<keyword evidence="7" id="KW-0472">Membrane</keyword>
<keyword evidence="10" id="KW-1185">Reference proteome</keyword>
<keyword evidence="3" id="KW-0813">Transport</keyword>
<dbReference type="InterPro" id="IPR027417">
    <property type="entry name" value="P-loop_NTPase"/>
</dbReference>
<dbReference type="PROSITE" id="PS00211">
    <property type="entry name" value="ABC_TRANSPORTER_1"/>
    <property type="match status" value="1"/>
</dbReference>
<dbReference type="SUPFAM" id="SSF52540">
    <property type="entry name" value="P-loop containing nucleoside triphosphate hydrolases"/>
    <property type="match status" value="2"/>
</dbReference>